<accession>A0A177LVP0</accession>
<evidence type="ECO:0000259" key="1">
    <source>
        <dbReference type="Pfam" id="PF13524"/>
    </source>
</evidence>
<proteinExistence type="predicted"/>
<dbReference type="EMBL" id="LUUH01000110">
    <property type="protein sequence ID" value="OAH96598.1"/>
    <property type="molecule type" value="Genomic_DNA"/>
</dbReference>
<protein>
    <recommendedName>
        <fullName evidence="1">Spore protein YkvP/CgeB glycosyl transferase-like domain-containing protein</fullName>
    </recommendedName>
</protein>
<dbReference type="Proteomes" id="UP000077763">
    <property type="component" value="Unassembled WGS sequence"/>
</dbReference>
<evidence type="ECO:0000313" key="3">
    <source>
        <dbReference type="Proteomes" id="UP000077763"/>
    </source>
</evidence>
<feature type="domain" description="Spore protein YkvP/CgeB glycosyl transferase-like" evidence="1">
    <location>
        <begin position="241"/>
        <end position="385"/>
    </location>
</feature>
<sequence>MIKHISIFMPTESAFHRRLFRFIGLAFQKQGLLVSGACRLLNELEIRDWVREKKPCAIFEMNRVKDEIPVLHELNILHISWVVDMQGRCESDITGSDITYALDPGWLVNFNPGGYLDWMPPGTCVETYFPENIESDSNTEFSFIGHIPQPWTTQELSRVLHPDNQCVTFEMLLKRYSEYMDINTYCEQTHESCVGIIDRMTTELLGYSCELSDDIYYDLLIRIKRMSNRTELIDFALRYSESIAIYGSQNWRVWSKYRQYYRRFIENPLELNKVHQKSNINLHDGISFHFRAIDCMASGGLLMWYDYRDGDKYDSYNPGRAIYTRGLSDFFTPQFHYYEFKWLDFDDVYQQLKSIRYQGSHAQKQTLELIKNHHTWGVRAEQILEHIQAL</sequence>
<gene>
    <name evidence="2" type="ORF">A1353_02930</name>
</gene>
<reference evidence="2 3" key="1">
    <citation type="submission" date="2016-03" db="EMBL/GenBank/DDBJ databases">
        <authorList>
            <person name="Ploux O."/>
        </authorList>
    </citation>
    <scope>NUCLEOTIDE SEQUENCE [LARGE SCALE GENOMIC DNA]</scope>
    <source>
        <strain evidence="2 3">R-45371</strain>
    </source>
</reference>
<name>A0A177LVP0_METMH</name>
<dbReference type="InterPro" id="IPR055259">
    <property type="entry name" value="YkvP/CgeB_Glyco_trans-like"/>
</dbReference>
<comment type="caution">
    <text evidence="2">The sequence shown here is derived from an EMBL/GenBank/DDBJ whole genome shotgun (WGS) entry which is preliminary data.</text>
</comment>
<dbReference type="Pfam" id="PF13524">
    <property type="entry name" value="Glyco_trans_1_2"/>
    <property type="match status" value="1"/>
</dbReference>
<organism evidence="2 3">
    <name type="scientific">Methylomonas methanica</name>
    <dbReference type="NCBI Taxonomy" id="421"/>
    <lineage>
        <taxon>Bacteria</taxon>
        <taxon>Pseudomonadati</taxon>
        <taxon>Pseudomonadota</taxon>
        <taxon>Gammaproteobacteria</taxon>
        <taxon>Methylococcales</taxon>
        <taxon>Methylococcaceae</taxon>
        <taxon>Methylomonas</taxon>
    </lineage>
</organism>
<dbReference type="AlphaFoldDB" id="A0A177LVP0"/>
<evidence type="ECO:0000313" key="2">
    <source>
        <dbReference type="EMBL" id="OAH96598.1"/>
    </source>
</evidence>